<sequence length="85" mass="9521">MKATQITSCAEALRVLAEHLDHELSEQVDAELRAHLDECRSCCSRADFERALRERIRELGDEQVPGEVADRVHRLLAGFAGPPPQ</sequence>
<feature type="domain" description="Putative zinc-finger" evidence="1">
    <location>
        <begin position="9"/>
        <end position="42"/>
    </location>
</feature>
<dbReference type="InterPro" id="IPR027383">
    <property type="entry name" value="Znf_put"/>
</dbReference>
<evidence type="ECO:0000313" key="3">
    <source>
        <dbReference type="Proteomes" id="UP001422074"/>
    </source>
</evidence>
<gene>
    <name evidence="2" type="ORF">ABCQ75_07820</name>
</gene>
<name>A0ABU9WZ28_9MICC</name>
<evidence type="ECO:0000313" key="2">
    <source>
        <dbReference type="EMBL" id="MEN2744447.1"/>
    </source>
</evidence>
<comment type="caution">
    <text evidence="2">The sequence shown here is derived from an EMBL/GenBank/DDBJ whole genome shotgun (WGS) entry which is preliminary data.</text>
</comment>
<dbReference type="EMBL" id="JBDFRB010000005">
    <property type="protein sequence ID" value="MEN2744447.1"/>
    <property type="molecule type" value="Genomic_DNA"/>
</dbReference>
<protein>
    <submittedName>
        <fullName evidence="2">Zf-HC2 domain-containing protein</fullName>
    </submittedName>
</protein>
<accession>A0ABU9WZ28</accession>
<dbReference type="Proteomes" id="UP001422074">
    <property type="component" value="Unassembled WGS sequence"/>
</dbReference>
<proteinExistence type="predicted"/>
<reference evidence="2 3" key="1">
    <citation type="submission" date="2024-05" db="EMBL/GenBank/DDBJ databases">
        <title>Sinomonas sp. nov., isolated from a waste landfill.</title>
        <authorList>
            <person name="Zhao Y."/>
        </authorList>
    </citation>
    <scope>NUCLEOTIDE SEQUENCE [LARGE SCALE GENOMIC DNA]</scope>
    <source>
        <strain evidence="2 3">CCTCC AB2014300</strain>
    </source>
</reference>
<organism evidence="2 3">
    <name type="scientific">Sinomonas halotolerans</name>
    <dbReference type="NCBI Taxonomy" id="1644133"/>
    <lineage>
        <taxon>Bacteria</taxon>
        <taxon>Bacillati</taxon>
        <taxon>Actinomycetota</taxon>
        <taxon>Actinomycetes</taxon>
        <taxon>Micrococcales</taxon>
        <taxon>Micrococcaceae</taxon>
        <taxon>Sinomonas</taxon>
    </lineage>
</organism>
<evidence type="ECO:0000259" key="1">
    <source>
        <dbReference type="Pfam" id="PF13490"/>
    </source>
</evidence>
<dbReference type="RefSeq" id="WP_345884470.1">
    <property type="nucleotide sequence ID" value="NZ_JBDFRB010000005.1"/>
</dbReference>
<keyword evidence="3" id="KW-1185">Reference proteome</keyword>
<dbReference type="Pfam" id="PF13490">
    <property type="entry name" value="zf-HC2"/>
    <property type="match status" value="1"/>
</dbReference>